<dbReference type="AlphaFoldDB" id="A0A5Q4ZHQ5"/>
<evidence type="ECO:0000313" key="3">
    <source>
        <dbReference type="Proteomes" id="UP000325811"/>
    </source>
</evidence>
<dbReference type="Proteomes" id="UP000325811">
    <property type="component" value="Chromosome I"/>
</dbReference>
<sequence length="288" mass="30377">MPLEPALWPGRHVRRAAAASFASRLGRSRSAESSAAARAFAFCSAAARAFALRLAIALFAPFARAVCAACTAPTAASTAAPLPALPPIEAGAEAGRAGAAAAGARMPAFGSSTNWTSTGACQKSRAISAMRPENWLLTQSSLKRFGAAMLSVFAAASKATGANGLIHVTYCWGVSSRSSNAEQCCQKSFIELLSLWCARRLPLPLSRARNKALSSQTNQAQWLQALVPQGFAGQASRSGVQDFWEVRRDSNAKTDPQGSYPQGRITRRTPRGARSNQAKLLTVNEKPV</sequence>
<evidence type="ECO:0000256" key="1">
    <source>
        <dbReference type="SAM" id="MobiDB-lite"/>
    </source>
</evidence>
<name>A0A5Q4ZHQ5_9BURK</name>
<organism evidence="2 3">
    <name type="scientific">Paraburkholderia dioscoreae</name>
    <dbReference type="NCBI Taxonomy" id="2604047"/>
    <lineage>
        <taxon>Bacteria</taxon>
        <taxon>Pseudomonadati</taxon>
        <taxon>Pseudomonadota</taxon>
        <taxon>Betaproteobacteria</taxon>
        <taxon>Burkholderiales</taxon>
        <taxon>Burkholderiaceae</taxon>
        <taxon>Paraburkholderia</taxon>
    </lineage>
</organism>
<protein>
    <submittedName>
        <fullName evidence="2">Uncharacterized protein</fullName>
    </submittedName>
</protein>
<accession>A0A5Q4ZHQ5</accession>
<evidence type="ECO:0000313" key="2">
    <source>
        <dbReference type="EMBL" id="VVD30836.1"/>
    </source>
</evidence>
<dbReference type="KEGG" id="pdio:PDMSB3_4392"/>
<reference evidence="2 3" key="1">
    <citation type="submission" date="2019-08" db="EMBL/GenBank/DDBJ databases">
        <authorList>
            <person name="Herpell B J."/>
        </authorList>
    </citation>
    <scope>NUCLEOTIDE SEQUENCE [LARGE SCALE GENOMIC DNA]</scope>
    <source>
        <strain evidence="3">Msb3</strain>
    </source>
</reference>
<proteinExistence type="predicted"/>
<feature type="region of interest" description="Disordered" evidence="1">
    <location>
        <begin position="246"/>
        <end position="288"/>
    </location>
</feature>
<keyword evidence="3" id="KW-1185">Reference proteome</keyword>
<gene>
    <name evidence="2" type="ORF">PDMSB3_4392</name>
</gene>
<dbReference type="EMBL" id="LR699553">
    <property type="protein sequence ID" value="VVD30836.1"/>
    <property type="molecule type" value="Genomic_DNA"/>
</dbReference>